<dbReference type="AlphaFoldDB" id="A0A2Z7ASD4"/>
<organism evidence="1 2">
    <name type="scientific">Dorcoceras hygrometricum</name>
    <dbReference type="NCBI Taxonomy" id="472368"/>
    <lineage>
        <taxon>Eukaryota</taxon>
        <taxon>Viridiplantae</taxon>
        <taxon>Streptophyta</taxon>
        <taxon>Embryophyta</taxon>
        <taxon>Tracheophyta</taxon>
        <taxon>Spermatophyta</taxon>
        <taxon>Magnoliopsida</taxon>
        <taxon>eudicotyledons</taxon>
        <taxon>Gunneridae</taxon>
        <taxon>Pentapetalae</taxon>
        <taxon>asterids</taxon>
        <taxon>lamiids</taxon>
        <taxon>Lamiales</taxon>
        <taxon>Gesneriaceae</taxon>
        <taxon>Didymocarpoideae</taxon>
        <taxon>Trichosporeae</taxon>
        <taxon>Loxocarpinae</taxon>
        <taxon>Dorcoceras</taxon>
    </lineage>
</organism>
<dbReference type="Proteomes" id="UP000250235">
    <property type="component" value="Unassembled WGS sequence"/>
</dbReference>
<keyword evidence="2" id="KW-1185">Reference proteome</keyword>
<gene>
    <name evidence="1" type="ORF">F511_17899</name>
</gene>
<accession>A0A2Z7ASD4</accession>
<proteinExistence type="predicted"/>
<reference evidence="1 2" key="1">
    <citation type="journal article" date="2015" name="Proc. Natl. Acad. Sci. U.S.A.">
        <title>The resurrection genome of Boea hygrometrica: A blueprint for survival of dehydration.</title>
        <authorList>
            <person name="Xiao L."/>
            <person name="Yang G."/>
            <person name="Zhang L."/>
            <person name="Yang X."/>
            <person name="Zhao S."/>
            <person name="Ji Z."/>
            <person name="Zhou Q."/>
            <person name="Hu M."/>
            <person name="Wang Y."/>
            <person name="Chen M."/>
            <person name="Xu Y."/>
            <person name="Jin H."/>
            <person name="Xiao X."/>
            <person name="Hu G."/>
            <person name="Bao F."/>
            <person name="Hu Y."/>
            <person name="Wan P."/>
            <person name="Li L."/>
            <person name="Deng X."/>
            <person name="Kuang T."/>
            <person name="Xiang C."/>
            <person name="Zhu J.K."/>
            <person name="Oliver M.J."/>
            <person name="He Y."/>
        </authorList>
    </citation>
    <scope>NUCLEOTIDE SEQUENCE [LARGE SCALE GENOMIC DNA]</scope>
    <source>
        <strain evidence="2">cv. XS01</strain>
    </source>
</reference>
<dbReference type="OrthoDB" id="1750575at2759"/>
<name>A0A2Z7ASD4_9LAMI</name>
<protein>
    <submittedName>
        <fullName evidence="1">Uncharacterized protein</fullName>
    </submittedName>
</protein>
<evidence type="ECO:0000313" key="2">
    <source>
        <dbReference type="Proteomes" id="UP000250235"/>
    </source>
</evidence>
<evidence type="ECO:0000313" key="1">
    <source>
        <dbReference type="EMBL" id="KZV22297.1"/>
    </source>
</evidence>
<dbReference type="EMBL" id="KV014396">
    <property type="protein sequence ID" value="KZV22297.1"/>
    <property type="molecule type" value="Genomic_DNA"/>
</dbReference>
<sequence>MGYLTGQTKRPKDEEPDRATWELDNSIVMAWLINSMEPQLRQNFPFLNNEGHLGCCYVTYSDLGNCSQVFELKTKLGETIG</sequence>